<feature type="region of interest" description="Disordered" evidence="3">
    <location>
        <begin position="53"/>
        <end position="75"/>
    </location>
</feature>
<dbReference type="Gene3D" id="3.90.70.10">
    <property type="entry name" value="Cysteine proteinases"/>
    <property type="match status" value="1"/>
</dbReference>
<comment type="similarity">
    <text evidence="1 2">Belongs to the peptidase C19 family.</text>
</comment>
<organism evidence="5 6">
    <name type="scientific">Populus deltoides</name>
    <name type="common">Eastern poplar</name>
    <name type="synonym">Eastern cottonwood</name>
    <dbReference type="NCBI Taxonomy" id="3696"/>
    <lineage>
        <taxon>Eukaryota</taxon>
        <taxon>Viridiplantae</taxon>
        <taxon>Streptophyta</taxon>
        <taxon>Embryophyta</taxon>
        <taxon>Tracheophyta</taxon>
        <taxon>Spermatophyta</taxon>
        <taxon>Magnoliopsida</taxon>
        <taxon>eudicotyledons</taxon>
        <taxon>Gunneridae</taxon>
        <taxon>Pentapetalae</taxon>
        <taxon>rosids</taxon>
        <taxon>fabids</taxon>
        <taxon>Malpighiales</taxon>
        <taxon>Salicaceae</taxon>
        <taxon>Saliceae</taxon>
        <taxon>Populus</taxon>
    </lineage>
</organism>
<accession>A0A8T2YJ16</accession>
<dbReference type="PANTHER" id="PTHR24006:SF663">
    <property type="entry name" value="UBIQUITIN CARBOXYL-TERMINAL HYDROLASE 23"/>
    <property type="match status" value="1"/>
</dbReference>
<dbReference type="GO" id="GO:0005634">
    <property type="term" value="C:nucleus"/>
    <property type="evidence" value="ECO:0007669"/>
    <property type="project" value="TreeGrafter"/>
</dbReference>
<proteinExistence type="inferred from homology"/>
<dbReference type="EMBL" id="JACEGQ020000006">
    <property type="protein sequence ID" value="KAH8505022.1"/>
    <property type="molecule type" value="Genomic_DNA"/>
</dbReference>
<dbReference type="InterPro" id="IPR028889">
    <property type="entry name" value="USP"/>
</dbReference>
<sequence>MKIESGVDIENGSKVDSTLKRSAKFQLATKHYSGFNNSTADFKIETLNPDNNSRKRPFGFDHHHPGHSGKRVDGSDFVENGLDPELCFGITFRRIGAGLENLGNTCFLNSVVQCLTYTEPLAAYLQSGKHQNSCHVAGFCALCAIQKHVSRALQSSGRSLVPKDLVSNLRRVPSESPAAYETSLVHKIFGGSLCSQVECQQCSYSSNKFDPFLDLSLEIAKADTLPALLRNFTAAEMLDGGEKHYQCQRCKQKVRAKKWLTVHKAPHVLTIHLKRFHAHDPGRKVDRKVIFDRSLDMKPFVSGSYEGDLKYSLYGVLVHYGHNTHSGHYVCFVRTSSGTWHLLNDNQVRQVSEKAVLEQKAYMLFYVRDRKTIVSRKPVDVVQKESMKATFGNNFADLVAKQFSKECVGGGLIGNRLEATNSPAAMNKKDASSVVTSSEIHPKDTSFQQSNRQTLLKVDSSLETSSAPLSTDTSKLANSQLRECLPPSTASLNSNNVAPKLENASIITEAKTSDCKEPCSSSSGPQSSAIDKLVTRETSQKINVDQNVGVSSQAPCEDSCGKTVSEVPRLAPSEGSTGKAFDKSNTVKSPNKPGCESDQGGDIPIESAAWKTPSDKAGEGGQYIVHQLVEGLIPTASVPSVIQNECLQSKAPDRLPKKKLKNKLLKRRMHLGTNLFKVSLGLQKREKHKKSNCHASKTNNLIKENLQEQPENDGFSSELGPSTSKISSTILLASMNSRRKMAKSGSRKGDNVRNCSDTGVVDVESVERISPSSAVLAMDEQRRKISISISEVNQGDPREPDCSENSKRYASQNRMMGIITGGVEETVAPWDGIAMPPQIVESNGVENLSTGYVADEWDEDYDRGKRKKPRQSMHNFDGPNLFQAFATKKTQVKKAKIDRSRSADQPFRI</sequence>
<dbReference type="Proteomes" id="UP000807159">
    <property type="component" value="Chromosome 6"/>
</dbReference>
<dbReference type="InterPro" id="IPR050164">
    <property type="entry name" value="Peptidase_C19"/>
</dbReference>
<keyword evidence="2" id="KW-0378">Hydrolase</keyword>
<feature type="region of interest" description="Disordered" evidence="3">
    <location>
        <begin position="424"/>
        <end position="452"/>
    </location>
</feature>
<dbReference type="PROSITE" id="PS50235">
    <property type="entry name" value="USP_3"/>
    <property type="match status" value="1"/>
</dbReference>
<gene>
    <name evidence="5" type="ORF">H0E87_012315</name>
</gene>
<feature type="region of interest" description="Disordered" evidence="3">
    <location>
        <begin position="561"/>
        <end position="617"/>
    </location>
</feature>
<reference evidence="5" key="1">
    <citation type="journal article" date="2021" name="J. Hered.">
        <title>Genome Assembly of Salicaceae Populus deltoides (Eastern Cottonwood) I-69 Based on Nanopore Sequencing and Hi-C Technologies.</title>
        <authorList>
            <person name="Bai S."/>
            <person name="Wu H."/>
            <person name="Zhang J."/>
            <person name="Pan Z."/>
            <person name="Zhao W."/>
            <person name="Li Z."/>
            <person name="Tong C."/>
        </authorList>
    </citation>
    <scope>NUCLEOTIDE SEQUENCE</scope>
    <source>
        <tissue evidence="5">Leaf</tissue>
    </source>
</reference>
<dbReference type="PROSITE" id="PS00972">
    <property type="entry name" value="USP_1"/>
    <property type="match status" value="1"/>
</dbReference>
<dbReference type="PROSITE" id="PS00028">
    <property type="entry name" value="ZINC_FINGER_C2H2_1"/>
    <property type="match status" value="1"/>
</dbReference>
<evidence type="ECO:0000256" key="1">
    <source>
        <dbReference type="ARBA" id="ARBA00009085"/>
    </source>
</evidence>
<keyword evidence="6" id="KW-1185">Reference proteome</keyword>
<dbReference type="PANTHER" id="PTHR24006">
    <property type="entry name" value="UBIQUITIN CARBOXYL-TERMINAL HYDROLASE"/>
    <property type="match status" value="1"/>
</dbReference>
<evidence type="ECO:0000313" key="6">
    <source>
        <dbReference type="Proteomes" id="UP000807159"/>
    </source>
</evidence>
<dbReference type="PROSITE" id="PS00973">
    <property type="entry name" value="USP_2"/>
    <property type="match status" value="1"/>
</dbReference>
<comment type="caution">
    <text evidence="5">The sequence shown here is derived from an EMBL/GenBank/DDBJ whole genome shotgun (WGS) entry which is preliminary data.</text>
</comment>
<dbReference type="GO" id="GO:0005829">
    <property type="term" value="C:cytosol"/>
    <property type="evidence" value="ECO:0007669"/>
    <property type="project" value="TreeGrafter"/>
</dbReference>
<dbReference type="InterPro" id="IPR038765">
    <property type="entry name" value="Papain-like_cys_pep_sf"/>
</dbReference>
<dbReference type="Pfam" id="PF00443">
    <property type="entry name" value="UCH"/>
    <property type="match status" value="2"/>
</dbReference>
<dbReference type="EC" id="3.4.19.12" evidence="2"/>
<keyword evidence="2" id="KW-0788">Thiol protease</keyword>
<keyword evidence="2" id="KW-0645">Protease</keyword>
<feature type="domain" description="USP" evidence="4">
    <location>
        <begin position="97"/>
        <end position="369"/>
    </location>
</feature>
<comment type="catalytic activity">
    <reaction evidence="2">
        <text>Thiol-dependent hydrolysis of ester, thioester, amide, peptide and isopeptide bonds formed by the C-terminal Gly of ubiquitin (a 76-residue protein attached to proteins as an intracellular targeting signal).</text>
        <dbReference type="EC" id="3.4.19.12"/>
    </reaction>
</comment>
<feature type="compositionally biased region" description="Polar residues" evidence="3">
    <location>
        <begin position="433"/>
        <end position="452"/>
    </location>
</feature>
<evidence type="ECO:0000259" key="4">
    <source>
        <dbReference type="PROSITE" id="PS50235"/>
    </source>
</evidence>
<dbReference type="InterPro" id="IPR001394">
    <property type="entry name" value="Peptidase_C19_UCH"/>
</dbReference>
<dbReference type="InterPro" id="IPR018200">
    <property type="entry name" value="USP_CS"/>
</dbReference>
<keyword evidence="2" id="KW-0833">Ubl conjugation pathway</keyword>
<feature type="region of interest" description="Disordered" evidence="3">
    <location>
        <begin position="860"/>
        <end position="909"/>
    </location>
</feature>
<dbReference type="GO" id="GO:0006508">
    <property type="term" value="P:proteolysis"/>
    <property type="evidence" value="ECO:0007669"/>
    <property type="project" value="UniProtKB-KW"/>
</dbReference>
<dbReference type="FunFam" id="3.90.70.10:FF:000119">
    <property type="entry name" value="Ubiquitin specific peptidase 36"/>
    <property type="match status" value="1"/>
</dbReference>
<dbReference type="InterPro" id="IPR013087">
    <property type="entry name" value="Znf_C2H2_type"/>
</dbReference>
<dbReference type="GO" id="GO:0016579">
    <property type="term" value="P:protein deubiquitination"/>
    <property type="evidence" value="ECO:0007669"/>
    <property type="project" value="InterPro"/>
</dbReference>
<dbReference type="AlphaFoldDB" id="A0A8T2YJ16"/>
<dbReference type="GO" id="GO:0004843">
    <property type="term" value="F:cysteine-type deubiquitinase activity"/>
    <property type="evidence" value="ECO:0007669"/>
    <property type="project" value="UniProtKB-UniRule"/>
</dbReference>
<protein>
    <recommendedName>
        <fullName evidence="2">Ubiquitin carboxyl-terminal hydrolase</fullName>
        <ecNumber evidence="2">3.4.19.12</ecNumber>
    </recommendedName>
</protein>
<evidence type="ECO:0000313" key="5">
    <source>
        <dbReference type="EMBL" id="KAH8505022.1"/>
    </source>
</evidence>
<evidence type="ECO:0000256" key="3">
    <source>
        <dbReference type="SAM" id="MobiDB-lite"/>
    </source>
</evidence>
<comment type="function">
    <text evidence="2">Recognizes and hydrolyzes the peptide bond at the C-terminal Gly of ubiquitin. Involved in the processing of poly-ubiquitin precursors as well as that of ubiquitinated proteins.</text>
</comment>
<dbReference type="SUPFAM" id="SSF54001">
    <property type="entry name" value="Cysteine proteinases"/>
    <property type="match status" value="1"/>
</dbReference>
<name>A0A8T2YJ16_POPDE</name>
<evidence type="ECO:0000256" key="2">
    <source>
        <dbReference type="RuleBase" id="RU366025"/>
    </source>
</evidence>